<dbReference type="eggNOG" id="ENOG502ZDYU">
    <property type="taxonomic scope" value="Bacteria"/>
</dbReference>
<dbReference type="Proteomes" id="UP000019277">
    <property type="component" value="Unassembled WGS sequence"/>
</dbReference>
<proteinExistence type="predicted"/>
<keyword evidence="2" id="KW-1185">Reference proteome</keyword>
<dbReference type="STRING" id="909613.UO65_4621"/>
<sequence>MDGYEVDIEGLRKAARAASSAGEQAGQIGLGEAVAPAAEAMPGSASAGQAQALATAWGERLRGWSTDITAFGGNLATSAEGYQKDESAAAEDFDILGGILGRLGG</sequence>
<dbReference type="EMBL" id="AYXG01000173">
    <property type="protein sequence ID" value="EWC60055.1"/>
    <property type="molecule type" value="Genomic_DNA"/>
</dbReference>
<evidence type="ECO:0000313" key="1">
    <source>
        <dbReference type="EMBL" id="EWC60055.1"/>
    </source>
</evidence>
<accession>W7IGR3</accession>
<reference evidence="1 2" key="1">
    <citation type="journal article" date="2014" name="Genome Announc.">
        <title>Draft Genome Sequence of the Antitrypanosomally Active Sponge-Associated Bacterium Actinokineospora sp. Strain EG49.</title>
        <authorList>
            <person name="Harjes J."/>
            <person name="Ryu T."/>
            <person name="Abdelmohsen U.R."/>
            <person name="Moitinho-Silva L."/>
            <person name="Horn H."/>
            <person name="Ravasi T."/>
            <person name="Hentschel U."/>
        </authorList>
    </citation>
    <scope>NUCLEOTIDE SEQUENCE [LARGE SCALE GENOMIC DNA]</scope>
    <source>
        <strain evidence="1 2">EG49</strain>
    </source>
</reference>
<name>W7IGR3_9PSEU</name>
<protein>
    <recommendedName>
        <fullName evidence="3">PE domain-containing protein</fullName>
    </recommendedName>
</protein>
<dbReference type="AlphaFoldDB" id="W7IGR3"/>
<evidence type="ECO:0008006" key="3">
    <source>
        <dbReference type="Google" id="ProtNLM"/>
    </source>
</evidence>
<gene>
    <name evidence="1" type="ORF">UO65_4621</name>
</gene>
<comment type="caution">
    <text evidence="1">The sequence shown here is derived from an EMBL/GenBank/DDBJ whole genome shotgun (WGS) entry which is preliminary data.</text>
</comment>
<evidence type="ECO:0000313" key="2">
    <source>
        <dbReference type="Proteomes" id="UP000019277"/>
    </source>
</evidence>
<organism evidence="1 2">
    <name type="scientific">Actinokineospora spheciospongiae</name>
    <dbReference type="NCBI Taxonomy" id="909613"/>
    <lineage>
        <taxon>Bacteria</taxon>
        <taxon>Bacillati</taxon>
        <taxon>Actinomycetota</taxon>
        <taxon>Actinomycetes</taxon>
        <taxon>Pseudonocardiales</taxon>
        <taxon>Pseudonocardiaceae</taxon>
        <taxon>Actinokineospora</taxon>
    </lineage>
</organism>